<dbReference type="CDD" id="cd00156">
    <property type="entry name" value="REC"/>
    <property type="match status" value="1"/>
</dbReference>
<feature type="domain" description="Response regulatory" evidence="4">
    <location>
        <begin position="15"/>
        <end position="132"/>
    </location>
</feature>
<evidence type="ECO:0000313" key="6">
    <source>
        <dbReference type="Proteomes" id="UP000503144"/>
    </source>
</evidence>
<dbReference type="EMBL" id="CP051204">
    <property type="protein sequence ID" value="QJB39716.1"/>
    <property type="molecule type" value="Genomic_DNA"/>
</dbReference>
<dbReference type="Gene3D" id="3.40.50.2300">
    <property type="match status" value="1"/>
</dbReference>
<dbReference type="SUPFAM" id="SSF52172">
    <property type="entry name" value="CheY-like"/>
    <property type="match status" value="1"/>
</dbReference>
<dbReference type="PROSITE" id="PS50110">
    <property type="entry name" value="RESPONSE_REGULATORY"/>
    <property type="match status" value="1"/>
</dbReference>
<evidence type="ECO:0000256" key="3">
    <source>
        <dbReference type="PROSITE-ProRule" id="PRU00169"/>
    </source>
</evidence>
<evidence type="ECO:0000256" key="2">
    <source>
        <dbReference type="ARBA" id="ARBA00023012"/>
    </source>
</evidence>
<reference evidence="5 6" key="2">
    <citation type="submission" date="2020-09" db="EMBL/GenBank/DDBJ databases">
        <authorList>
            <person name="Kittiwongwattana C."/>
        </authorList>
    </citation>
    <scope>NUCLEOTIDE SEQUENCE [LARGE SCALE GENOMIC DNA]</scope>
    <source>
        <strain evidence="5 6">1303</strain>
    </source>
</reference>
<dbReference type="Proteomes" id="UP000503144">
    <property type="component" value="Chromosome"/>
</dbReference>
<dbReference type="SMART" id="SM00448">
    <property type="entry name" value="REC"/>
    <property type="match status" value="1"/>
</dbReference>
<gene>
    <name evidence="5" type="ORF">HF324_18380</name>
</gene>
<keyword evidence="6" id="KW-1185">Reference proteome</keyword>
<name>A0ABX6LHW5_9BACT</name>
<keyword evidence="1" id="KW-0597">Phosphoprotein</keyword>
<dbReference type="InterPro" id="IPR011006">
    <property type="entry name" value="CheY-like_superfamily"/>
</dbReference>
<dbReference type="Pfam" id="PF00072">
    <property type="entry name" value="Response_reg"/>
    <property type="match status" value="1"/>
</dbReference>
<evidence type="ECO:0000256" key="1">
    <source>
        <dbReference type="ARBA" id="ARBA00022553"/>
    </source>
</evidence>
<evidence type="ECO:0000313" key="5">
    <source>
        <dbReference type="EMBL" id="QJB39716.1"/>
    </source>
</evidence>
<keyword evidence="2" id="KW-0902">Two-component regulatory system</keyword>
<reference evidence="6" key="1">
    <citation type="submission" date="2020-04" db="EMBL/GenBank/DDBJ databases">
        <authorList>
            <person name="Kittiwongwattana C."/>
        </authorList>
    </citation>
    <scope>NUCLEOTIDE SEQUENCE [LARGE SCALE GENOMIC DNA]</scope>
    <source>
        <strain evidence="6">1303</strain>
    </source>
</reference>
<sequence length="142" mass="16377">MSRVHKASTQKRTIRAVWVDDDNFYLKWLLPEMYKIAGKHLIIKEFNTSTLALIQIRDFPPDIVLTNLIMPQPDGIEFIKLIREFNKQIPIVVVSARFNPKILRDVRNAGANSFFFKKDMNLNILSAKIDILTSGRNHAAAR</sequence>
<protein>
    <submittedName>
        <fullName evidence="5">Response regulator</fullName>
    </submittedName>
</protein>
<accession>A0ABX6LHW5</accession>
<dbReference type="PANTHER" id="PTHR44591:SF14">
    <property type="entry name" value="PROTEIN PILG"/>
    <property type="match status" value="1"/>
</dbReference>
<organism evidence="5 6">
    <name type="scientific">Chitinophaga oryzae</name>
    <dbReference type="NCBI Taxonomy" id="2725414"/>
    <lineage>
        <taxon>Bacteria</taxon>
        <taxon>Pseudomonadati</taxon>
        <taxon>Bacteroidota</taxon>
        <taxon>Chitinophagia</taxon>
        <taxon>Chitinophagales</taxon>
        <taxon>Chitinophagaceae</taxon>
        <taxon>Chitinophaga</taxon>
    </lineage>
</organism>
<dbReference type="InterPro" id="IPR001789">
    <property type="entry name" value="Sig_transdc_resp-reg_receiver"/>
</dbReference>
<evidence type="ECO:0000259" key="4">
    <source>
        <dbReference type="PROSITE" id="PS50110"/>
    </source>
</evidence>
<dbReference type="InterPro" id="IPR050595">
    <property type="entry name" value="Bact_response_regulator"/>
</dbReference>
<dbReference type="PANTHER" id="PTHR44591">
    <property type="entry name" value="STRESS RESPONSE REGULATOR PROTEIN 1"/>
    <property type="match status" value="1"/>
</dbReference>
<proteinExistence type="predicted"/>
<comment type="caution">
    <text evidence="3">Lacks conserved residue(s) required for the propagation of feature annotation.</text>
</comment>